<evidence type="ECO:0000313" key="4">
    <source>
        <dbReference type="Proteomes" id="UP000233458"/>
    </source>
</evidence>
<dbReference type="EMBL" id="NWTK01000007">
    <property type="protein sequence ID" value="PKR53872.1"/>
    <property type="molecule type" value="Genomic_DNA"/>
</dbReference>
<name>A0A2N3KTK2_9PROT</name>
<evidence type="ECO:0000313" key="2">
    <source>
        <dbReference type="EMBL" id="AUG55733.1"/>
    </source>
</evidence>
<keyword evidence="1" id="KW-0472">Membrane</keyword>
<sequence>MWEKVKDRFKEPSTYAGLAGVITSVGVLGKINEAPAIADTVSNAGHAISQGDYATAIGVGLFGLLSIFIGEKGKR</sequence>
<geneLocation type="plasmid" evidence="4">
    <name>pcsc3h3</name>
</geneLocation>
<evidence type="ECO:0000313" key="5">
    <source>
        <dbReference type="Proteomes" id="UP000233597"/>
    </source>
</evidence>
<evidence type="ECO:0000313" key="3">
    <source>
        <dbReference type="EMBL" id="PKR53872.1"/>
    </source>
</evidence>
<evidence type="ECO:0000256" key="1">
    <source>
        <dbReference type="SAM" id="Phobius"/>
    </source>
</evidence>
<dbReference type="Proteomes" id="UP000233458">
    <property type="component" value="Plasmid pCSC3H3"/>
</dbReference>
<dbReference type="RefSeq" id="WP_101267066.1">
    <property type="nucleotide sequence ID" value="NZ_CP024200.1"/>
</dbReference>
<gene>
    <name evidence="3" type="ORF">COO20_12760</name>
    <name evidence="2" type="ORF">CSC3H3_23080</name>
</gene>
<keyword evidence="2" id="KW-0614">Plasmid</keyword>
<reference evidence="2 4" key="2">
    <citation type="submission" date="2017-10" db="EMBL/GenBank/DDBJ databases">
        <title>Biodiversity and function of Thalassospira species in the particle-attached aromatic-hydrocarbon-degrading consortia from the surface seawater of the China South Sea.</title>
        <authorList>
            <person name="Dong C."/>
            <person name="Liu R."/>
            <person name="Shao Z."/>
        </authorList>
    </citation>
    <scope>NUCLEOTIDE SEQUENCE [LARGE SCALE GENOMIC DNA]</scope>
    <source>
        <strain evidence="2 4">CSC3H3</strain>
        <plasmid evidence="4">pcsc3h3</plasmid>
        <plasmid evidence="2">pCSC3H3</plasmid>
    </source>
</reference>
<geneLocation type="plasmid" evidence="2">
    <name>pCSC3H3</name>
</geneLocation>
<dbReference type="KEGG" id="thac:CSC3H3_23080"/>
<accession>A0A2N3KTK2</accession>
<keyword evidence="1" id="KW-1133">Transmembrane helix</keyword>
<keyword evidence="4" id="KW-1185">Reference proteome</keyword>
<dbReference type="EMBL" id="CP024200">
    <property type="protein sequence ID" value="AUG55733.1"/>
    <property type="molecule type" value="Genomic_DNA"/>
</dbReference>
<keyword evidence="1" id="KW-0812">Transmembrane</keyword>
<reference evidence="3 5" key="1">
    <citation type="submission" date="2017-09" db="EMBL/GenBank/DDBJ databases">
        <title>Biodiversity and function of Thalassospira species in the particle-attached aromatic-hydrocarbon-degrading consortia from the surface seawater of the South China Sea.</title>
        <authorList>
            <person name="Dong C."/>
            <person name="Liu R."/>
            <person name="Shao Z."/>
        </authorList>
    </citation>
    <scope>NUCLEOTIDE SEQUENCE [LARGE SCALE GENOMIC DNA]</scope>
    <source>
        <strain evidence="3 5">CSC1P2</strain>
    </source>
</reference>
<feature type="transmembrane region" description="Helical" evidence="1">
    <location>
        <begin position="51"/>
        <end position="70"/>
    </location>
</feature>
<dbReference type="OrthoDB" id="7364076at2"/>
<protein>
    <submittedName>
        <fullName evidence="3">Uncharacterized protein</fullName>
    </submittedName>
</protein>
<feature type="transmembrane region" description="Helical" evidence="1">
    <location>
        <begin position="12"/>
        <end position="31"/>
    </location>
</feature>
<dbReference type="AlphaFoldDB" id="A0A2N3KTK2"/>
<dbReference type="Proteomes" id="UP000233597">
    <property type="component" value="Unassembled WGS sequence"/>
</dbReference>
<organism evidence="3 5">
    <name type="scientific">Thalassospira marina</name>
    <dbReference type="NCBI Taxonomy" id="2048283"/>
    <lineage>
        <taxon>Bacteria</taxon>
        <taxon>Pseudomonadati</taxon>
        <taxon>Pseudomonadota</taxon>
        <taxon>Alphaproteobacteria</taxon>
        <taxon>Rhodospirillales</taxon>
        <taxon>Thalassospiraceae</taxon>
        <taxon>Thalassospira</taxon>
    </lineage>
</organism>
<proteinExistence type="predicted"/>